<comment type="caution">
    <text evidence="2">The sequence shown here is derived from an EMBL/GenBank/DDBJ whole genome shotgun (WGS) entry which is preliminary data.</text>
</comment>
<organism evidence="2 4">
    <name type="scientific">Didymodactylos carnosus</name>
    <dbReference type="NCBI Taxonomy" id="1234261"/>
    <lineage>
        <taxon>Eukaryota</taxon>
        <taxon>Metazoa</taxon>
        <taxon>Spiralia</taxon>
        <taxon>Gnathifera</taxon>
        <taxon>Rotifera</taxon>
        <taxon>Eurotatoria</taxon>
        <taxon>Bdelloidea</taxon>
        <taxon>Philodinida</taxon>
        <taxon>Philodinidae</taxon>
        <taxon>Didymodactylos</taxon>
    </lineage>
</organism>
<evidence type="ECO:0000313" key="2">
    <source>
        <dbReference type="EMBL" id="CAF1015261.1"/>
    </source>
</evidence>
<proteinExistence type="predicted"/>
<protein>
    <submittedName>
        <fullName evidence="2">Uncharacterized protein</fullName>
    </submittedName>
</protein>
<gene>
    <name evidence="2" type="ORF">GPM918_LOCUS14485</name>
    <name evidence="3" type="ORF">SRO942_LOCUS14485</name>
</gene>
<keyword evidence="4" id="KW-1185">Reference proteome</keyword>
<accession>A0A814HXJ2</accession>
<dbReference type="AlphaFoldDB" id="A0A814HXJ2"/>
<reference evidence="2" key="1">
    <citation type="submission" date="2021-02" db="EMBL/GenBank/DDBJ databases">
        <authorList>
            <person name="Nowell W R."/>
        </authorList>
    </citation>
    <scope>NUCLEOTIDE SEQUENCE</scope>
</reference>
<sequence>MTICQFLPRSEVSNHKEEYEASPSLLPEQHQPAADDKATINPDLWKLITTSGNPSPKEDMQLLMKTPAQLLTNVKIHEASCEEGGFEYEKPNPTVVKQSKTSVVGSKNEINEDDLTKNLPILAVSSTIHFYDISICRKRKKNHIDTKSSITFASNEVDKVKATAVTIPKTRSNIPRKRIFILENIIDTLIIIDT</sequence>
<name>A0A814HXJ2_9BILA</name>
<dbReference type="Proteomes" id="UP000663829">
    <property type="component" value="Unassembled WGS sequence"/>
</dbReference>
<evidence type="ECO:0000256" key="1">
    <source>
        <dbReference type="SAM" id="MobiDB-lite"/>
    </source>
</evidence>
<dbReference type="Proteomes" id="UP000681722">
    <property type="component" value="Unassembled WGS sequence"/>
</dbReference>
<evidence type="ECO:0000313" key="3">
    <source>
        <dbReference type="EMBL" id="CAF3786811.1"/>
    </source>
</evidence>
<feature type="region of interest" description="Disordered" evidence="1">
    <location>
        <begin position="13"/>
        <end position="34"/>
    </location>
</feature>
<dbReference type="EMBL" id="CAJNOQ010003491">
    <property type="protein sequence ID" value="CAF1015261.1"/>
    <property type="molecule type" value="Genomic_DNA"/>
</dbReference>
<dbReference type="EMBL" id="CAJOBC010003491">
    <property type="protein sequence ID" value="CAF3786811.1"/>
    <property type="molecule type" value="Genomic_DNA"/>
</dbReference>
<evidence type="ECO:0000313" key="4">
    <source>
        <dbReference type="Proteomes" id="UP000663829"/>
    </source>
</evidence>